<feature type="domain" description="Mon2/Sec7/BIG1-like HDS" evidence="5">
    <location>
        <begin position="371"/>
        <end position="460"/>
    </location>
</feature>
<dbReference type="Pfam" id="PF09324">
    <property type="entry name" value="Sec7-like_HDS"/>
    <property type="match status" value="1"/>
</dbReference>
<evidence type="ECO:0000259" key="4">
    <source>
        <dbReference type="Pfam" id="PF01369"/>
    </source>
</evidence>
<dbReference type="InterPro" id="IPR000904">
    <property type="entry name" value="Sec7_dom"/>
</dbReference>
<dbReference type="EMBL" id="JAEFCI010011828">
    <property type="protein sequence ID" value="KAG5456383.1"/>
    <property type="molecule type" value="Genomic_DNA"/>
</dbReference>
<proteinExistence type="predicted"/>
<evidence type="ECO:0000256" key="2">
    <source>
        <dbReference type="ARBA" id="ARBA00022490"/>
    </source>
</evidence>
<dbReference type="InterPro" id="IPR035999">
    <property type="entry name" value="Sec7_dom_sf"/>
</dbReference>
<accession>A0A8H8DFH6</accession>
<feature type="compositionally biased region" description="Low complexity" evidence="3">
    <location>
        <begin position="242"/>
        <end position="261"/>
    </location>
</feature>
<evidence type="ECO:0000256" key="1">
    <source>
        <dbReference type="ARBA" id="ARBA00004496"/>
    </source>
</evidence>
<dbReference type="Gene3D" id="1.10.1000.11">
    <property type="entry name" value="Arf Nucleotide-binding Site Opener,domain 2"/>
    <property type="match status" value="1"/>
</dbReference>
<name>A0A8H8DFH6_9FUNG</name>
<keyword evidence="7" id="KW-1185">Reference proteome</keyword>
<dbReference type="GO" id="GO:0005737">
    <property type="term" value="C:cytoplasm"/>
    <property type="evidence" value="ECO:0007669"/>
    <property type="project" value="UniProtKB-SubCell"/>
</dbReference>
<feature type="region of interest" description="Disordered" evidence="3">
    <location>
        <begin position="242"/>
        <end position="262"/>
    </location>
</feature>
<comment type="subcellular location">
    <subcellularLocation>
        <location evidence="1">Cytoplasm</location>
    </subcellularLocation>
</comment>
<dbReference type="GO" id="GO:0005085">
    <property type="term" value="F:guanyl-nucleotide exchange factor activity"/>
    <property type="evidence" value="ECO:0007669"/>
    <property type="project" value="InterPro"/>
</dbReference>
<dbReference type="AlphaFoldDB" id="A0A8H8DFH6"/>
<keyword evidence="2" id="KW-0963">Cytoplasm</keyword>
<evidence type="ECO:0000256" key="3">
    <source>
        <dbReference type="SAM" id="MobiDB-lite"/>
    </source>
</evidence>
<dbReference type="PANTHER" id="PTHR10663">
    <property type="entry name" value="GUANYL-NUCLEOTIDE EXCHANGE FACTOR"/>
    <property type="match status" value="1"/>
</dbReference>
<evidence type="ECO:0000259" key="5">
    <source>
        <dbReference type="Pfam" id="PF09324"/>
    </source>
</evidence>
<dbReference type="Pfam" id="PF01369">
    <property type="entry name" value="Sec7"/>
    <property type="match status" value="1"/>
</dbReference>
<dbReference type="PANTHER" id="PTHR10663:SF375">
    <property type="entry name" value="LD29171P"/>
    <property type="match status" value="1"/>
</dbReference>
<dbReference type="GO" id="GO:0032012">
    <property type="term" value="P:regulation of ARF protein signal transduction"/>
    <property type="evidence" value="ECO:0007669"/>
    <property type="project" value="InterPro"/>
</dbReference>
<evidence type="ECO:0000313" key="7">
    <source>
        <dbReference type="Proteomes" id="UP000673691"/>
    </source>
</evidence>
<feature type="domain" description="SEC7" evidence="4">
    <location>
        <begin position="1"/>
        <end position="36"/>
    </location>
</feature>
<dbReference type="Proteomes" id="UP000673691">
    <property type="component" value="Unassembled WGS sequence"/>
</dbReference>
<dbReference type="InterPro" id="IPR015403">
    <property type="entry name" value="Mon2/Sec7/BIG1-like_HDS"/>
</dbReference>
<comment type="caution">
    <text evidence="6">The sequence shown here is derived from an EMBL/GenBank/DDBJ whole genome shotgun (WGS) entry which is preliminary data.</text>
</comment>
<sequence length="571" mass="64253">MTEQEFIRNNRGIDNSASLPDEFLAEIYHEIRENEIKLKDEHEAAATAQIDKLDDLQLDSRTRREVYAQISEDIAQKTEALFRNMQKATAKGGRRAGNLFGRSNYTTASHFQHVRPMFEVAWMPILAGISSPLQESLDDVDMINRCLDGFKYAIRIISIFDLELERNAFVTTLAKFTFLNNLGEMKPKNVEAIKSLLEIAIVEGNYLKGSWKEVLTCVSQLERFQLISSGAGGQITDTSVTRTAKATTRNTTSSAAARLTNKGPPQLNLSEDAVAETASQKFVVLDAITNFVRCLSNVSWEEIKSSSHLDNPRTYSLQRLVEVAYYNMNRIRLEWSNIWAIIGDHLNMVGCHPNAQVGMYALDSLRQLSMKFLEKEELANYQFQKVFLKPFAYIMTNNEDPSIRDMVMFCLPEEALEFGCMIQARAQRLKSGWNAMFGVFTKAAEQKLEQIVVMAFDIVRSLSKDRFGDLVVNGTFPDFISCLVAFAKNTKFARTSLQAVELIRSTVPRMIEMAKAETGDSPQPEAKSAATDSLVGGGTVGEIPGLRFWYPIFSGYLEIVMTCADLEVRTR</sequence>
<reference evidence="6 7" key="1">
    <citation type="journal article" name="Sci. Rep.">
        <title>Genome-scale phylogenetic analyses confirm Olpidium as the closest living zoosporic fungus to the non-flagellated, terrestrial fungi.</title>
        <authorList>
            <person name="Chang Y."/>
            <person name="Rochon D."/>
            <person name="Sekimoto S."/>
            <person name="Wang Y."/>
            <person name="Chovatia M."/>
            <person name="Sandor L."/>
            <person name="Salamov A."/>
            <person name="Grigoriev I.V."/>
            <person name="Stajich J.E."/>
            <person name="Spatafora J.W."/>
        </authorList>
    </citation>
    <scope>NUCLEOTIDE SEQUENCE [LARGE SCALE GENOMIC DNA]</scope>
    <source>
        <strain evidence="6">S191</strain>
    </source>
</reference>
<gene>
    <name evidence="6" type="ORF">BJ554DRAFT_3889</name>
</gene>
<protein>
    <submittedName>
        <fullName evidence="6">Uncharacterized protein</fullName>
    </submittedName>
</protein>
<dbReference type="OrthoDB" id="18431at2759"/>
<evidence type="ECO:0000313" key="6">
    <source>
        <dbReference type="EMBL" id="KAG5456383.1"/>
    </source>
</evidence>
<organism evidence="6 7">
    <name type="scientific">Olpidium bornovanus</name>
    <dbReference type="NCBI Taxonomy" id="278681"/>
    <lineage>
        <taxon>Eukaryota</taxon>
        <taxon>Fungi</taxon>
        <taxon>Fungi incertae sedis</taxon>
        <taxon>Olpidiomycota</taxon>
        <taxon>Olpidiomycotina</taxon>
        <taxon>Olpidiomycetes</taxon>
        <taxon>Olpidiales</taxon>
        <taxon>Olpidiaceae</taxon>
        <taxon>Olpidium</taxon>
    </lineage>
</organism>
<dbReference type="SUPFAM" id="SSF48425">
    <property type="entry name" value="Sec7 domain"/>
    <property type="match status" value="1"/>
</dbReference>
<dbReference type="InterPro" id="IPR023394">
    <property type="entry name" value="Sec7_C_sf"/>
</dbReference>